<organism evidence="2 3">
    <name type="scientific">Methanobrevibacter oralis</name>
    <dbReference type="NCBI Taxonomy" id="66851"/>
    <lineage>
        <taxon>Archaea</taxon>
        <taxon>Methanobacteriati</taxon>
        <taxon>Methanobacteriota</taxon>
        <taxon>Methanomada group</taxon>
        <taxon>Methanobacteria</taxon>
        <taxon>Methanobacteriales</taxon>
        <taxon>Methanobacteriaceae</taxon>
        <taxon>Methanobrevibacter</taxon>
    </lineage>
</organism>
<evidence type="ECO:0000313" key="3">
    <source>
        <dbReference type="Proteomes" id="UP000077428"/>
    </source>
</evidence>
<keyword evidence="1" id="KW-0472">Membrane</keyword>
<dbReference type="OrthoDB" id="81962at2157"/>
<reference evidence="3" key="1">
    <citation type="journal article" date="2016" name="Genome Announc.">
        <title>Draft Genome Sequences of Methanobrevibacter curvatus DSM11111, Methanobrevibacter cuticularis DSM11139, Methanobrevibacter filiformis DSM11501, and Methanobrevibacter oralis DSM7256.</title>
        <authorList>
            <person name="Poehlein A."/>
            <person name="Seedorf H."/>
        </authorList>
    </citation>
    <scope>NUCLEOTIDE SEQUENCE [LARGE SCALE GENOMIC DNA]</scope>
    <source>
        <strain evidence="3">DSM 7256 / JCM 30027 / ZR</strain>
    </source>
</reference>
<comment type="caution">
    <text evidence="2">The sequence shown here is derived from an EMBL/GenBank/DDBJ whole genome shotgun (WGS) entry which is preliminary data.</text>
</comment>
<dbReference type="AlphaFoldDB" id="A0A166C2U5"/>
<evidence type="ECO:0000256" key="1">
    <source>
        <dbReference type="SAM" id="Phobius"/>
    </source>
</evidence>
<dbReference type="PATRIC" id="fig|66851.6.peg.1837"/>
<accession>A0A166C2U5</accession>
<feature type="transmembrane region" description="Helical" evidence="1">
    <location>
        <begin position="32"/>
        <end position="53"/>
    </location>
</feature>
<dbReference type="EMBL" id="LWMU01000103">
    <property type="protein sequence ID" value="KZX10847.1"/>
    <property type="molecule type" value="Genomic_DNA"/>
</dbReference>
<dbReference type="RefSeq" id="WP_042694617.1">
    <property type="nucleotide sequence ID" value="NZ_CABMAB010000039.1"/>
</dbReference>
<sequence length="389" mass="44419">MGNKSKLISGIILFAIGVIIAYETVVYNLLDILLIIGFIIAMVGIVFVIVYFVDNNADRTNNILKEFLDSNQINSDVFPRFERSNNSNEGPLKIHRQYDEYNDDEYKELNVEDYQVSHENNGSSFSDFFTAQEENPKAVLRVNKQKEKEVDLDNQLDFTPYYGKPLKVTRAPKKRSTRTINDNIQYSDRESGIQRALTQNDESINTNPAVEEIVPEHREIKIDLNNPESLPVPRSLKGNIITDEGLLSTEEAFDQLSFQINKELMLEIPSLNELSDRFLSHVPTIYSRVIISEFNLSDMSYTFLISSLLKQGVHIKTVPKVYSTNLITDDSYAMIISQGQDNEEYGAIFNDRISISNIRADFEKTWNIASNLDEEFIMNSMQGGVNYGN</sequence>
<proteinExistence type="predicted"/>
<keyword evidence="1" id="KW-1133">Transmembrane helix</keyword>
<gene>
    <name evidence="2" type="ORF">MBORA_16840</name>
</gene>
<keyword evidence="1" id="KW-0812">Transmembrane</keyword>
<dbReference type="STRING" id="66851.MBORA_16840"/>
<dbReference type="Proteomes" id="UP000077428">
    <property type="component" value="Unassembled WGS sequence"/>
</dbReference>
<evidence type="ECO:0000313" key="2">
    <source>
        <dbReference type="EMBL" id="KZX10847.1"/>
    </source>
</evidence>
<keyword evidence="3" id="KW-1185">Reference proteome</keyword>
<name>A0A166C2U5_METOA</name>
<feature type="transmembrane region" description="Helical" evidence="1">
    <location>
        <begin position="7"/>
        <end position="26"/>
    </location>
</feature>
<protein>
    <submittedName>
        <fullName evidence="2">Uncharacterized protein</fullName>
    </submittedName>
</protein>